<sequence>MRNESLNFKAAVCKARGESRRIGSYSGGFRRVVETQEYYRMRRAHQKSLTNLGYQ</sequence>
<dbReference type="PATRIC" id="fig|1800.3.peg.714"/>
<organism evidence="1 2">
    <name type="scientific">Mycolicibacterium chubuense</name>
    <name type="common">Mycobacterium chubuense</name>
    <dbReference type="NCBI Taxonomy" id="1800"/>
    <lineage>
        <taxon>Bacteria</taxon>
        <taxon>Bacillati</taxon>
        <taxon>Actinomycetota</taxon>
        <taxon>Actinomycetes</taxon>
        <taxon>Mycobacteriales</taxon>
        <taxon>Mycobacteriaceae</taxon>
        <taxon>Mycolicibacterium</taxon>
    </lineage>
</organism>
<comment type="caution">
    <text evidence="1">The sequence shown here is derived from an EMBL/GenBank/DDBJ whole genome shotgun (WGS) entry which is preliminary data.</text>
</comment>
<keyword evidence="2" id="KW-1185">Reference proteome</keyword>
<reference evidence="1 2" key="1">
    <citation type="journal article" date="2015" name="Genome Biol. Evol.">
        <title>Characterization of Three Mycobacterium spp. with Potential Use in Bioremediation by Genome Sequencing and Comparative Genomics.</title>
        <authorList>
            <person name="Das S."/>
            <person name="Pettersson B.M."/>
            <person name="Behra P.R."/>
            <person name="Ramesh M."/>
            <person name="Dasgupta S."/>
            <person name="Bhattacharya A."/>
            <person name="Kirsebom L.A."/>
        </authorList>
    </citation>
    <scope>NUCLEOTIDE SEQUENCE [LARGE SCALE GENOMIC DNA]</scope>
    <source>
        <strain evidence="1 2">DSM 44219</strain>
    </source>
</reference>
<name>A0A0J6WPB4_MYCCU</name>
<dbReference type="EMBL" id="JYNX01000016">
    <property type="protein sequence ID" value="KMO84419.1"/>
    <property type="molecule type" value="Genomic_DNA"/>
</dbReference>
<evidence type="ECO:0000313" key="1">
    <source>
        <dbReference type="EMBL" id="KMO84419.1"/>
    </source>
</evidence>
<gene>
    <name evidence="1" type="ORF">MCHUDSM44219_00711</name>
</gene>
<proteinExistence type="predicted"/>
<protein>
    <submittedName>
        <fullName evidence="1">Uncharacterized protein</fullName>
    </submittedName>
</protein>
<dbReference type="AlphaFoldDB" id="A0A0J6WPB4"/>
<evidence type="ECO:0000313" key="2">
    <source>
        <dbReference type="Proteomes" id="UP000036176"/>
    </source>
</evidence>
<dbReference type="Proteomes" id="UP000036176">
    <property type="component" value="Unassembled WGS sequence"/>
</dbReference>
<accession>A0A0J6WPB4</accession>